<dbReference type="RefSeq" id="WP_249304521.1">
    <property type="nucleotide sequence ID" value="NZ_JACRSW010000027.1"/>
</dbReference>
<dbReference type="EMBL" id="JACRSW010000027">
    <property type="protein sequence ID" value="MBC8557401.1"/>
    <property type="molecule type" value="Genomic_DNA"/>
</dbReference>
<feature type="compositionally biased region" description="Basic and acidic residues" evidence="1">
    <location>
        <begin position="54"/>
        <end position="66"/>
    </location>
</feature>
<organism evidence="2 3">
    <name type="scientific">Jutongia hominis</name>
    <dbReference type="NCBI Taxonomy" id="2763664"/>
    <lineage>
        <taxon>Bacteria</taxon>
        <taxon>Bacillati</taxon>
        <taxon>Bacillota</taxon>
        <taxon>Clostridia</taxon>
        <taxon>Lachnospirales</taxon>
        <taxon>Lachnospiraceae</taxon>
        <taxon>Jutongia</taxon>
    </lineage>
</organism>
<feature type="compositionally biased region" description="Polar residues" evidence="1">
    <location>
        <begin position="106"/>
        <end position="137"/>
    </location>
</feature>
<evidence type="ECO:0000313" key="3">
    <source>
        <dbReference type="Proteomes" id="UP000637513"/>
    </source>
</evidence>
<sequence length="240" mass="26435">MRINGSNGIGAGQAGSIGQNDNTQTDAYTKDLQRQIALDQQKLQEISSNGDLSMEDKMKKRQEIQKEIASLQQQLRQHQIEVRREQHQQGSSIDDMVAKRQDDPNTETAGLSQNSMKAMISADNSVKQSDAQKSVATSLKGKKDVLVQEAKMDAARGGSTEKKEAAIESLSQKEQQAATMQQKTLSEAVDSMQKAAKEEQTGVSKADDPNDANDPDKLKEQDKQSNEAMQSIQPRVDLYL</sequence>
<keyword evidence="3" id="KW-1185">Reference proteome</keyword>
<reference evidence="2 3" key="1">
    <citation type="submission" date="2020-08" db="EMBL/GenBank/DDBJ databases">
        <title>Genome public.</title>
        <authorList>
            <person name="Liu C."/>
            <person name="Sun Q."/>
        </authorList>
    </citation>
    <scope>NUCLEOTIDE SEQUENCE [LARGE SCALE GENOMIC DNA]</scope>
    <source>
        <strain evidence="2 3">BX3</strain>
    </source>
</reference>
<name>A0ABR7MUB3_9FIRM</name>
<evidence type="ECO:0000313" key="2">
    <source>
        <dbReference type="EMBL" id="MBC8557401.1"/>
    </source>
</evidence>
<dbReference type="Pfam" id="PF14282">
    <property type="entry name" value="FlxA"/>
    <property type="match status" value="1"/>
</dbReference>
<evidence type="ECO:0000256" key="1">
    <source>
        <dbReference type="SAM" id="MobiDB-lite"/>
    </source>
</evidence>
<protein>
    <submittedName>
        <fullName evidence="2">FlxA-like family protein</fullName>
    </submittedName>
</protein>
<feature type="compositionally biased region" description="Basic and acidic residues" evidence="1">
    <location>
        <begin position="141"/>
        <end position="166"/>
    </location>
</feature>
<feature type="compositionally biased region" description="Polar residues" evidence="1">
    <location>
        <begin position="169"/>
        <end position="185"/>
    </location>
</feature>
<dbReference type="Proteomes" id="UP000637513">
    <property type="component" value="Unassembled WGS sequence"/>
</dbReference>
<feature type="region of interest" description="Disordered" evidence="1">
    <location>
        <begin position="1"/>
        <end position="240"/>
    </location>
</feature>
<feature type="compositionally biased region" description="Basic and acidic residues" evidence="1">
    <location>
        <begin position="78"/>
        <end position="87"/>
    </location>
</feature>
<dbReference type="InterPro" id="IPR025577">
    <property type="entry name" value="FlxA"/>
</dbReference>
<proteinExistence type="predicted"/>
<accession>A0ABR7MUB3</accession>
<comment type="caution">
    <text evidence="2">The sequence shown here is derived from an EMBL/GenBank/DDBJ whole genome shotgun (WGS) entry which is preliminary data.</text>
</comment>
<feature type="compositionally biased region" description="Basic and acidic residues" evidence="1">
    <location>
        <begin position="195"/>
        <end position="225"/>
    </location>
</feature>
<feature type="compositionally biased region" description="Polar residues" evidence="1">
    <location>
        <begin position="41"/>
        <end position="51"/>
    </location>
</feature>
<gene>
    <name evidence="2" type="ORF">H8700_06745</name>
</gene>